<protein>
    <submittedName>
        <fullName evidence="6">NB-ARC domain-containing protein</fullName>
    </submittedName>
</protein>
<dbReference type="SUPFAM" id="SSF52540">
    <property type="entry name" value="P-loop containing nucleoside triphosphate hydrolases"/>
    <property type="match status" value="1"/>
</dbReference>
<comment type="subcellular location">
    <subcellularLocation>
        <location evidence="1">Cytoplasm</location>
    </subcellularLocation>
</comment>
<sequence>MTESHNELAGDFIGGVVQAGKVGAVYFHAPTRAAMAGLPAEEGFTGREAELTALAAVLSPAEAATDVALVCTVAGLAGIGKTALVVRAARRAEEAGWFVGGVLFIDLHGYDRARRIDATSGLAVLLRALGVAGEHIPPGHAEREILYRSELAARAAEGRRVLIIADNAATLDQVRPLRPGSTAHRMLVTSRHTLPIAGARRVEVDVLPQAEAIAVLKQALTAAHPTDARVGDDPDAAVLLADLCGYLPLALRITAELLADQPGQSLGELVDVLSTGRDRLGELAYGDSVAVRMAFDASYRHLPPEQARLFRLLALNPGPRVSLGAAAALAGAQEDITRRELNGLRRAHLIHHAAEVAGYRMHDLLRLYAQERCDQDEPATYRDAALTRLLSYYRDVAHAADTHLNLRLTADDRVMRFPDRGAALTWLDAERANLVAVVTVAHQTGHDEHARDITLSLFFYFDLRKHWSDWIATNRLALTSARRLRDRHGEAACLGNLGIACREVRRFGEALDHYQQALAIRRKIGDQHGEGMNLASLGIAYRDLGKADQAIDCYQRALTVFRQAGDTYAEGRTLNNLGVAYNDLGQLSDAISAYRRALAVCRAGRDRYAEGRILADLGTSYRDLRRFDQALDHYEQSLAIRRELGDRYGESRTLNDLGVTYRELGQLDTAADCHRRSLAACREIGDRYTEGHALTDLGIVYSKLSRFDDAADCYQRALVLLRPLNEPIKLQQIQAANNELTLKLTKDLPTTRTDDSGQRDQR</sequence>
<dbReference type="Pfam" id="PF13191">
    <property type="entry name" value="AAA_16"/>
    <property type="match status" value="1"/>
</dbReference>
<keyword evidence="3" id="KW-0677">Repeat</keyword>
<keyword evidence="2" id="KW-0963">Cytoplasm</keyword>
<dbReference type="InterPro" id="IPR052386">
    <property type="entry name" value="GPSM"/>
</dbReference>
<dbReference type="PRINTS" id="PR00364">
    <property type="entry name" value="DISEASERSIST"/>
</dbReference>
<organism evidence="6 7">
    <name type="scientific">Amycolatopsis vancoresmycina DSM 44592</name>
    <dbReference type="NCBI Taxonomy" id="1292037"/>
    <lineage>
        <taxon>Bacteria</taxon>
        <taxon>Bacillati</taxon>
        <taxon>Actinomycetota</taxon>
        <taxon>Actinomycetes</taxon>
        <taxon>Pseudonocardiales</taxon>
        <taxon>Pseudonocardiaceae</taxon>
        <taxon>Amycolatopsis</taxon>
    </lineage>
</organism>
<dbReference type="OrthoDB" id="3349744at2"/>
<dbReference type="InterPro" id="IPR027417">
    <property type="entry name" value="P-loop_NTPase"/>
</dbReference>
<evidence type="ECO:0000256" key="3">
    <source>
        <dbReference type="ARBA" id="ARBA00022737"/>
    </source>
</evidence>
<evidence type="ECO:0000256" key="1">
    <source>
        <dbReference type="ARBA" id="ARBA00004496"/>
    </source>
</evidence>
<evidence type="ECO:0000256" key="4">
    <source>
        <dbReference type="PROSITE-ProRule" id="PRU00339"/>
    </source>
</evidence>
<dbReference type="RefSeq" id="WP_003055125.1">
    <property type="nucleotide sequence ID" value="NZ_AOUO01000011.1"/>
</dbReference>
<feature type="repeat" description="TPR" evidence="4">
    <location>
        <begin position="691"/>
        <end position="724"/>
    </location>
</feature>
<dbReference type="InterPro" id="IPR011990">
    <property type="entry name" value="TPR-like_helical_dom_sf"/>
</dbReference>
<evidence type="ECO:0000313" key="7">
    <source>
        <dbReference type="Proteomes" id="UP000014139"/>
    </source>
</evidence>
<comment type="caution">
    <text evidence="6">The sequence shown here is derived from an EMBL/GenBank/DDBJ whole genome shotgun (WGS) entry which is preliminary data.</text>
</comment>
<dbReference type="SMART" id="SM00028">
    <property type="entry name" value="TPR"/>
    <property type="match status" value="6"/>
</dbReference>
<name>R1ID69_9PSEU</name>
<reference evidence="6 7" key="1">
    <citation type="submission" date="2013-02" db="EMBL/GenBank/DDBJ databases">
        <title>Draft genome sequence of Amycolatopsis vancoresmycina strain DSM 44592T.</title>
        <authorList>
            <person name="Kumar S."/>
            <person name="Kaur N."/>
            <person name="Kaur C."/>
            <person name="Raghava G.P.S."/>
            <person name="Mayilraj S."/>
        </authorList>
    </citation>
    <scope>NUCLEOTIDE SEQUENCE [LARGE SCALE GENOMIC DNA]</scope>
    <source>
        <strain evidence="6 7">DSM 44592</strain>
    </source>
</reference>
<evidence type="ECO:0000313" key="6">
    <source>
        <dbReference type="EMBL" id="EOD70441.1"/>
    </source>
</evidence>
<accession>R1ID69</accession>
<dbReference type="Pfam" id="PF13176">
    <property type="entry name" value="TPR_7"/>
    <property type="match status" value="1"/>
</dbReference>
<dbReference type="PROSITE" id="PS50005">
    <property type="entry name" value="TPR"/>
    <property type="match status" value="4"/>
</dbReference>
<dbReference type="Gene3D" id="3.40.50.300">
    <property type="entry name" value="P-loop containing nucleotide triphosphate hydrolases"/>
    <property type="match status" value="1"/>
</dbReference>
<dbReference type="GO" id="GO:0001965">
    <property type="term" value="F:G-protein alpha-subunit binding"/>
    <property type="evidence" value="ECO:0007669"/>
    <property type="project" value="TreeGrafter"/>
</dbReference>
<feature type="repeat" description="TPR" evidence="4">
    <location>
        <begin position="571"/>
        <end position="604"/>
    </location>
</feature>
<evidence type="ECO:0000256" key="2">
    <source>
        <dbReference type="ARBA" id="ARBA00022490"/>
    </source>
</evidence>
<dbReference type="SUPFAM" id="SSF48452">
    <property type="entry name" value="TPR-like"/>
    <property type="match status" value="2"/>
</dbReference>
<evidence type="ECO:0000259" key="5">
    <source>
        <dbReference type="Pfam" id="PF13191"/>
    </source>
</evidence>
<dbReference type="PANTHER" id="PTHR45954">
    <property type="entry name" value="LD33695P"/>
    <property type="match status" value="1"/>
</dbReference>
<dbReference type="GO" id="GO:0005938">
    <property type="term" value="C:cell cortex"/>
    <property type="evidence" value="ECO:0007669"/>
    <property type="project" value="TreeGrafter"/>
</dbReference>
<gene>
    <name evidence="6" type="ORF">H480_01112</name>
</gene>
<feature type="repeat" description="TPR" evidence="4">
    <location>
        <begin position="531"/>
        <end position="564"/>
    </location>
</feature>
<dbReference type="EMBL" id="AOUO01000011">
    <property type="protein sequence ID" value="EOD70441.1"/>
    <property type="molecule type" value="Genomic_DNA"/>
</dbReference>
<dbReference type="Proteomes" id="UP000014139">
    <property type="component" value="Unassembled WGS sequence"/>
</dbReference>
<dbReference type="PANTHER" id="PTHR45954:SF1">
    <property type="entry name" value="LD33695P"/>
    <property type="match status" value="1"/>
</dbReference>
<keyword evidence="4" id="KW-0802">TPR repeat</keyword>
<feature type="repeat" description="TPR" evidence="4">
    <location>
        <begin position="611"/>
        <end position="644"/>
    </location>
</feature>
<feature type="domain" description="Orc1-like AAA ATPase" evidence="5">
    <location>
        <begin position="44"/>
        <end position="169"/>
    </location>
</feature>
<dbReference type="Gene3D" id="1.25.40.10">
    <property type="entry name" value="Tetratricopeptide repeat domain"/>
    <property type="match status" value="1"/>
</dbReference>
<dbReference type="Pfam" id="PF13424">
    <property type="entry name" value="TPR_12"/>
    <property type="match status" value="3"/>
</dbReference>
<dbReference type="AlphaFoldDB" id="R1ID69"/>
<keyword evidence="7" id="KW-1185">Reference proteome</keyword>
<dbReference type="GO" id="GO:0005092">
    <property type="term" value="F:GDP-dissociation inhibitor activity"/>
    <property type="evidence" value="ECO:0007669"/>
    <property type="project" value="TreeGrafter"/>
</dbReference>
<dbReference type="PATRIC" id="fig|1292037.4.peg.218"/>
<dbReference type="InterPro" id="IPR041664">
    <property type="entry name" value="AAA_16"/>
</dbReference>
<proteinExistence type="predicted"/>
<dbReference type="InterPro" id="IPR019734">
    <property type="entry name" value="TPR_rpt"/>
</dbReference>